<dbReference type="InterPro" id="IPR002931">
    <property type="entry name" value="Transglutaminase-like"/>
</dbReference>
<dbReference type="Pfam" id="PF01841">
    <property type="entry name" value="Transglut_core"/>
    <property type="match status" value="1"/>
</dbReference>
<proteinExistence type="inferred from homology"/>
<gene>
    <name evidence="6" type="primary">LOC110973301</name>
</gene>
<dbReference type="Pfam" id="PF00868">
    <property type="entry name" value="Transglut_N"/>
    <property type="match status" value="1"/>
</dbReference>
<evidence type="ECO:0000256" key="1">
    <source>
        <dbReference type="ARBA" id="ARBA00005968"/>
    </source>
</evidence>
<dbReference type="Gene3D" id="3.90.260.10">
    <property type="entry name" value="Transglutaminase-like"/>
    <property type="match status" value="1"/>
</dbReference>
<dbReference type="GO" id="GO:0003810">
    <property type="term" value="F:protein-glutamine gamma-glutamyltransferase activity"/>
    <property type="evidence" value="ECO:0007669"/>
    <property type="project" value="InterPro"/>
</dbReference>
<dbReference type="SUPFAM" id="SSF81296">
    <property type="entry name" value="E set domains"/>
    <property type="match status" value="1"/>
</dbReference>
<evidence type="ECO:0000259" key="4">
    <source>
        <dbReference type="SMART" id="SM00460"/>
    </source>
</evidence>
<dbReference type="InterPro" id="IPR013783">
    <property type="entry name" value="Ig-like_fold"/>
</dbReference>
<dbReference type="InterPro" id="IPR036985">
    <property type="entry name" value="Transglutaminase-like_sf"/>
</dbReference>
<protein>
    <submittedName>
        <fullName evidence="6">Protein-glutamine gamma-glutamyltransferase K-like</fullName>
    </submittedName>
</protein>
<feature type="active site" evidence="2">
    <location>
        <position position="364"/>
    </location>
</feature>
<organism evidence="5 6">
    <name type="scientific">Acanthaster planci</name>
    <name type="common">Crown-of-thorns starfish</name>
    <dbReference type="NCBI Taxonomy" id="133434"/>
    <lineage>
        <taxon>Eukaryota</taxon>
        <taxon>Metazoa</taxon>
        <taxon>Echinodermata</taxon>
        <taxon>Eleutherozoa</taxon>
        <taxon>Asterozoa</taxon>
        <taxon>Asteroidea</taxon>
        <taxon>Valvatacea</taxon>
        <taxon>Valvatida</taxon>
        <taxon>Acanthasteridae</taxon>
        <taxon>Acanthaster</taxon>
    </lineage>
</organism>
<dbReference type="KEGG" id="aplc:110973301"/>
<dbReference type="SUPFAM" id="SSF49309">
    <property type="entry name" value="Transglutaminase, two C-terminal domains"/>
    <property type="match status" value="2"/>
</dbReference>
<name>A0A8B7XHU6_ACAPL</name>
<accession>A0A8B7XHU6</accession>
<dbReference type="InterPro" id="IPR008958">
    <property type="entry name" value="Transglutaminase_C"/>
</dbReference>
<dbReference type="GeneID" id="110973301"/>
<dbReference type="InterPro" id="IPR050779">
    <property type="entry name" value="Transglutaminase"/>
</dbReference>
<feature type="active site" evidence="2">
    <location>
        <position position="387"/>
    </location>
</feature>
<dbReference type="SUPFAM" id="SSF54001">
    <property type="entry name" value="Cysteine proteinases"/>
    <property type="match status" value="1"/>
</dbReference>
<dbReference type="RefSeq" id="XP_022079687.1">
    <property type="nucleotide sequence ID" value="XM_022223995.1"/>
</dbReference>
<evidence type="ECO:0000256" key="3">
    <source>
        <dbReference type="SAM" id="MobiDB-lite"/>
    </source>
</evidence>
<dbReference type="Pfam" id="PF00927">
    <property type="entry name" value="Transglut_C"/>
    <property type="match status" value="1"/>
</dbReference>
<dbReference type="PIRSF" id="PIRSF000459">
    <property type="entry name" value="TGM_EBP42"/>
    <property type="match status" value="1"/>
</dbReference>
<comment type="similarity">
    <text evidence="1">Belongs to the transglutaminase superfamily. Transglutaminase family.</text>
</comment>
<dbReference type="InterPro" id="IPR001102">
    <property type="entry name" value="Transglutaminase_N"/>
</dbReference>
<sequence>MASRQRTRASGVALTGRIGESGPPRADIPAKPETGQLKVESVDLQTAKNRPAHRTDKYEYAGLVVRRGQAFEVEINLTKQYDAAAGHRVFIEMWWGDKPMMSHESHIAIYVRPIDVASEDVDEWRAKVIESKGTKLTVKISIPSDCLIGRYKMAVRTNVGGALACRFKLEGHVYVLFNPWCQADEVFLHKEELRQEYVLNDMGMYFYGTDHSVGWAPWYFGQFESGILECLVRLLEDCKKRPAAYSCPIEISRQLSALVNSQDEGGILSGNWSGDYADGTEPTAWSGSASIFEEYIRTGLPVRYGQCWVFGGLLTTALRCIGIPGRTITNFSSAHDTDANCLIDYHYDADGKSLGTADSVWNFHVWNDAWMARRDLPKGYGGWQAVDATPQEKSDYVYRTGPASLTAVKSGQVYFSYDTKFVFAEVNACKVSWLISMDYSEQPKVIDIDTDAVGTRILTKAVGKMEREDITRQYKPEEGSVMEYLSLFTADKYTYTLKKLLPETGRDTSLKIVLPEDVLIGKDFVVQAKLKKTCPVEELRSVTLVITCITMYYTGVKANLVFESRDFVNVKSAEAVHEWKVKPSDYLPKLVDQANVRFQITMFVSETDQVMTRAANFRLTKPDLKVQVPKTVIAATEFTASVKFTNPLSTALHGCFFKTEGPAVVLPKKEAFRNIGGDETVQYKVTVVARKAFGDKEILVSFSSFDLIGVSGKEVVTII</sequence>
<dbReference type="FunFam" id="3.90.260.10:FF:000002">
    <property type="entry name" value="Erythrocyte membrane protein band 4.2"/>
    <property type="match status" value="1"/>
</dbReference>
<dbReference type="Proteomes" id="UP000694845">
    <property type="component" value="Unplaced"/>
</dbReference>
<dbReference type="Gene3D" id="2.60.40.10">
    <property type="entry name" value="Immunoglobulins"/>
    <property type="match status" value="3"/>
</dbReference>
<evidence type="ECO:0000313" key="6">
    <source>
        <dbReference type="RefSeq" id="XP_022079687.1"/>
    </source>
</evidence>
<keyword evidence="5" id="KW-1185">Reference proteome</keyword>
<feature type="domain" description="Transglutaminase-like" evidence="4">
    <location>
        <begin position="299"/>
        <end position="390"/>
    </location>
</feature>
<dbReference type="PANTHER" id="PTHR11590:SF40">
    <property type="entry name" value="HEMOCYTE PROTEIN-GLUTAMINE GAMMA-GLUTAMYLTRANSFERASE-LIKE PROTEIN"/>
    <property type="match status" value="1"/>
</dbReference>
<evidence type="ECO:0000313" key="5">
    <source>
        <dbReference type="Proteomes" id="UP000694845"/>
    </source>
</evidence>
<dbReference type="PANTHER" id="PTHR11590">
    <property type="entry name" value="PROTEIN-GLUTAMINE GAMMA-GLUTAMYLTRANSFERASE"/>
    <property type="match status" value="1"/>
</dbReference>
<dbReference type="InterPro" id="IPR023608">
    <property type="entry name" value="Transglutaminase_animal"/>
</dbReference>
<evidence type="ECO:0000256" key="2">
    <source>
        <dbReference type="PIRSR" id="PIRSR000459-1"/>
    </source>
</evidence>
<feature type="active site" evidence="2">
    <location>
        <position position="307"/>
    </location>
</feature>
<dbReference type="AlphaFoldDB" id="A0A8B7XHU6"/>
<dbReference type="InterPro" id="IPR036238">
    <property type="entry name" value="Transglutaminase_C_sf"/>
</dbReference>
<dbReference type="OMA" id="NACKVSW"/>
<feature type="region of interest" description="Disordered" evidence="3">
    <location>
        <begin position="1"/>
        <end position="33"/>
    </location>
</feature>
<dbReference type="SMART" id="SM00460">
    <property type="entry name" value="TGc"/>
    <property type="match status" value="1"/>
</dbReference>
<dbReference type="InterPro" id="IPR038765">
    <property type="entry name" value="Papain-like_cys_pep_sf"/>
</dbReference>
<dbReference type="InterPro" id="IPR014756">
    <property type="entry name" value="Ig_E-set"/>
</dbReference>
<dbReference type="OrthoDB" id="437511at2759"/>
<reference evidence="6" key="1">
    <citation type="submission" date="2025-08" db="UniProtKB">
        <authorList>
            <consortium name="RefSeq"/>
        </authorList>
    </citation>
    <scope>IDENTIFICATION</scope>
</reference>